<evidence type="ECO:0000256" key="9">
    <source>
        <dbReference type="ARBA" id="ARBA00023052"/>
    </source>
</evidence>
<dbReference type="Gene3D" id="3.40.50.970">
    <property type="match status" value="2"/>
</dbReference>
<dbReference type="InterPro" id="IPR029035">
    <property type="entry name" value="DHS-like_NAD/FAD-binding_dom"/>
</dbReference>
<comment type="catalytic activity">
    <reaction evidence="11 12">
        <text>2 pyruvate + H(+) = (2S)-2-acetolactate + CO2</text>
        <dbReference type="Rhea" id="RHEA:25249"/>
        <dbReference type="ChEBI" id="CHEBI:15361"/>
        <dbReference type="ChEBI" id="CHEBI:15378"/>
        <dbReference type="ChEBI" id="CHEBI:16526"/>
        <dbReference type="ChEBI" id="CHEBI:58476"/>
        <dbReference type="EC" id="2.2.1.6"/>
    </reaction>
</comment>
<dbReference type="GO" id="GO:0009097">
    <property type="term" value="P:isoleucine biosynthetic process"/>
    <property type="evidence" value="ECO:0007669"/>
    <property type="project" value="UniProtKB-UniPathway"/>
</dbReference>
<dbReference type="InterPro" id="IPR045229">
    <property type="entry name" value="TPP_enz"/>
</dbReference>
<keyword evidence="10 12" id="KW-0100">Branched-chain amino acid biosynthesis</keyword>
<name>A0A2N8PWF7_ENTAV</name>
<comment type="similarity">
    <text evidence="3 12">Belongs to the TPP enzyme family.</text>
</comment>
<feature type="domain" description="Thiamine pyrophosphate enzyme central" evidence="13">
    <location>
        <begin position="192"/>
        <end position="326"/>
    </location>
</feature>
<dbReference type="UniPathway" id="UPA00049">
    <property type="reaction ID" value="UER00059"/>
</dbReference>
<comment type="cofactor">
    <cofactor evidence="12">
        <name>Mg(2+)</name>
        <dbReference type="ChEBI" id="CHEBI:18420"/>
    </cofactor>
    <text evidence="12">Binds 1 Mg(2+) ion per subunit.</text>
</comment>
<dbReference type="SUPFAM" id="SSF52518">
    <property type="entry name" value="Thiamin diphosphate-binding fold (THDP-binding)"/>
    <property type="match status" value="2"/>
</dbReference>
<evidence type="ECO:0000313" key="17">
    <source>
        <dbReference type="Proteomes" id="UP000288388"/>
    </source>
</evidence>
<keyword evidence="9 12" id="KW-0786">Thiamine pyrophosphate</keyword>
<dbReference type="SUPFAM" id="SSF52467">
    <property type="entry name" value="DHS-like NAD/FAD-binding domain"/>
    <property type="match status" value="1"/>
</dbReference>
<dbReference type="FunFam" id="3.40.50.1220:FF:000008">
    <property type="entry name" value="Acetolactate synthase"/>
    <property type="match status" value="1"/>
</dbReference>
<dbReference type="AlphaFoldDB" id="A0A2N8PWF7"/>
<reference evidence="16 17" key="1">
    <citation type="submission" date="2018-12" db="EMBL/GenBank/DDBJ databases">
        <title>A novel vanA-carrying plasmid in a clinical isolate of Enterococcus avium.</title>
        <authorList>
            <person name="Bernasconi O.J."/>
            <person name="Luzzaro F."/>
            <person name="Endimiani A."/>
        </authorList>
    </citation>
    <scope>NUCLEOTIDE SEQUENCE [LARGE SCALE GENOMIC DNA]</scope>
    <source>
        <strain evidence="16 17">LC0559/18</strain>
    </source>
</reference>
<evidence type="ECO:0000256" key="6">
    <source>
        <dbReference type="ARBA" id="ARBA00022679"/>
    </source>
</evidence>
<evidence type="ECO:0000256" key="2">
    <source>
        <dbReference type="ARBA" id="ARBA00005025"/>
    </source>
</evidence>
<dbReference type="GO" id="GO:0000287">
    <property type="term" value="F:magnesium ion binding"/>
    <property type="evidence" value="ECO:0007669"/>
    <property type="project" value="UniProtKB-UniRule"/>
</dbReference>
<evidence type="ECO:0000313" key="16">
    <source>
        <dbReference type="EMBL" id="RVU95639.1"/>
    </source>
</evidence>
<evidence type="ECO:0000256" key="8">
    <source>
        <dbReference type="ARBA" id="ARBA00022842"/>
    </source>
</evidence>
<dbReference type="NCBIfam" id="TIGR00118">
    <property type="entry name" value="acolac_lg"/>
    <property type="match status" value="1"/>
</dbReference>
<proteinExistence type="inferred from homology"/>
<sequence>MISGAELVVKALIDEKVDVCFAYPGGQAIDLFDALYQRKEFRVILPRHEQGLIHAADGYARSTGKVGVCLVTSGPGATNLITGIATAGYDSSPLVCITGQVSTQLIGKDAFQEVDMVGICRSIAKYAVTVRNREDLGKILKKAFVIAQSGKPGVVVVDIPKNIQQELGSEKYPKEVAIRGGQKTQMIPLEKLETAAEILETAKKPVLLLGGGVHRARAYKEIAAFIEMYNLPVVSTIMGKGSLPSNHPNYIGNVGIHGSYAANQAILNSDVLLALGTRLNDRVTGNAAVFCPFTKLIHVDIDPATIDKNVDTQIGLVGDIKEILPKITYMLYSKNHEKWLQEIKNKDLLLPAHMKEVGLTPEKIIQKINEHFSNAIVVTDVGQNQLWTTQFLEVTKERQLLTSGGLGTMGFGFPASIGAKLGNLEKDVLTITGDGGFQMNLQELATVMLEKIPIIICIFNNESLGNVRQWQEMFYDKRYSYTKLRGNGMSYLPDFIALGRSYGVDGIRITDEEELDHAFIRAKGAKSQPFILEFMLKTEQKVLPIVPPGQGLKEMITYADN</sequence>
<feature type="domain" description="Thiamine pyrophosphate enzyme N-terminal TPP-binding" evidence="15">
    <location>
        <begin position="3"/>
        <end position="117"/>
    </location>
</feature>
<protein>
    <recommendedName>
        <fullName evidence="4 12">Acetolactate synthase</fullName>
        <ecNumber evidence="4 12">2.2.1.6</ecNumber>
    </recommendedName>
</protein>
<dbReference type="GO" id="GO:0005948">
    <property type="term" value="C:acetolactate synthase complex"/>
    <property type="evidence" value="ECO:0007669"/>
    <property type="project" value="TreeGrafter"/>
</dbReference>
<dbReference type="EMBL" id="RYZS01000001">
    <property type="protein sequence ID" value="RVU95639.1"/>
    <property type="molecule type" value="Genomic_DNA"/>
</dbReference>
<dbReference type="GO" id="GO:0030976">
    <property type="term" value="F:thiamine pyrophosphate binding"/>
    <property type="evidence" value="ECO:0007669"/>
    <property type="project" value="UniProtKB-UniRule"/>
</dbReference>
<feature type="domain" description="Thiamine pyrophosphate enzyme TPP-binding" evidence="14">
    <location>
        <begin position="380"/>
        <end position="533"/>
    </location>
</feature>
<dbReference type="CDD" id="cd02015">
    <property type="entry name" value="TPP_AHAS"/>
    <property type="match status" value="1"/>
</dbReference>
<dbReference type="InterPro" id="IPR039368">
    <property type="entry name" value="AHAS_TPP"/>
</dbReference>
<evidence type="ECO:0000256" key="4">
    <source>
        <dbReference type="ARBA" id="ARBA00013145"/>
    </source>
</evidence>
<dbReference type="Pfam" id="PF02775">
    <property type="entry name" value="TPP_enzyme_C"/>
    <property type="match status" value="1"/>
</dbReference>
<dbReference type="InterPro" id="IPR012001">
    <property type="entry name" value="Thiamin_PyroP_enz_TPP-bd_dom"/>
</dbReference>
<dbReference type="PANTHER" id="PTHR18968">
    <property type="entry name" value="THIAMINE PYROPHOSPHATE ENZYMES"/>
    <property type="match status" value="1"/>
</dbReference>
<dbReference type="GO" id="GO:0050660">
    <property type="term" value="F:flavin adenine dinucleotide binding"/>
    <property type="evidence" value="ECO:0007669"/>
    <property type="project" value="InterPro"/>
</dbReference>
<dbReference type="GO" id="GO:0003984">
    <property type="term" value="F:acetolactate synthase activity"/>
    <property type="evidence" value="ECO:0007669"/>
    <property type="project" value="UniProtKB-EC"/>
</dbReference>
<dbReference type="InterPro" id="IPR011766">
    <property type="entry name" value="TPP_enzyme_TPP-bd"/>
</dbReference>
<keyword evidence="8 12" id="KW-0460">Magnesium</keyword>
<dbReference type="Proteomes" id="UP000288388">
    <property type="component" value="Unassembled WGS sequence"/>
</dbReference>
<dbReference type="CDD" id="cd07035">
    <property type="entry name" value="TPP_PYR_POX_like"/>
    <property type="match status" value="1"/>
</dbReference>
<dbReference type="InterPro" id="IPR012000">
    <property type="entry name" value="Thiamin_PyroP_enz_cen_dom"/>
</dbReference>
<keyword evidence="7 12" id="KW-0479">Metal-binding</keyword>
<evidence type="ECO:0000256" key="12">
    <source>
        <dbReference type="RuleBase" id="RU003591"/>
    </source>
</evidence>
<evidence type="ECO:0000259" key="15">
    <source>
        <dbReference type="Pfam" id="PF02776"/>
    </source>
</evidence>
<evidence type="ECO:0000256" key="5">
    <source>
        <dbReference type="ARBA" id="ARBA00022605"/>
    </source>
</evidence>
<evidence type="ECO:0000256" key="11">
    <source>
        <dbReference type="ARBA" id="ARBA00048670"/>
    </source>
</evidence>
<evidence type="ECO:0000256" key="7">
    <source>
        <dbReference type="ARBA" id="ARBA00022723"/>
    </source>
</evidence>
<dbReference type="InterPro" id="IPR029061">
    <property type="entry name" value="THDP-binding"/>
</dbReference>
<dbReference type="PANTHER" id="PTHR18968:SF13">
    <property type="entry name" value="ACETOLACTATE SYNTHASE CATALYTIC SUBUNIT, MITOCHONDRIAL"/>
    <property type="match status" value="1"/>
</dbReference>
<dbReference type="EC" id="2.2.1.6" evidence="4 12"/>
<keyword evidence="6 12" id="KW-0808">Transferase</keyword>
<comment type="caution">
    <text evidence="16">The sequence shown here is derived from an EMBL/GenBank/DDBJ whole genome shotgun (WGS) entry which is preliminary data.</text>
</comment>
<organism evidence="16 17">
    <name type="scientific">Enterococcus avium</name>
    <name type="common">Streptococcus avium</name>
    <dbReference type="NCBI Taxonomy" id="33945"/>
    <lineage>
        <taxon>Bacteria</taxon>
        <taxon>Bacillati</taxon>
        <taxon>Bacillota</taxon>
        <taxon>Bacilli</taxon>
        <taxon>Lactobacillales</taxon>
        <taxon>Enterococcaceae</taxon>
        <taxon>Enterococcus</taxon>
    </lineage>
</organism>
<evidence type="ECO:0000259" key="14">
    <source>
        <dbReference type="Pfam" id="PF02775"/>
    </source>
</evidence>
<comment type="pathway">
    <text evidence="1 12">Amino-acid biosynthesis; L-isoleucine biosynthesis; L-isoleucine from 2-oxobutanoate: step 1/4.</text>
</comment>
<comment type="cofactor">
    <cofactor evidence="12">
        <name>thiamine diphosphate</name>
        <dbReference type="ChEBI" id="CHEBI:58937"/>
    </cofactor>
    <text evidence="12">Binds 1 thiamine pyrophosphate per subunit.</text>
</comment>
<dbReference type="InterPro" id="IPR012846">
    <property type="entry name" value="Acetolactate_synth_lsu"/>
</dbReference>
<accession>A0A2N8PWF7</accession>
<dbReference type="Gene3D" id="3.40.50.1220">
    <property type="entry name" value="TPP-binding domain"/>
    <property type="match status" value="1"/>
</dbReference>
<gene>
    <name evidence="16" type="primary">ilvB</name>
    <name evidence="16" type="ORF">EK398_12740</name>
</gene>
<evidence type="ECO:0000256" key="10">
    <source>
        <dbReference type="ARBA" id="ARBA00023304"/>
    </source>
</evidence>
<evidence type="ECO:0000256" key="3">
    <source>
        <dbReference type="ARBA" id="ARBA00007812"/>
    </source>
</evidence>
<keyword evidence="5 12" id="KW-0028">Amino-acid biosynthesis</keyword>
<dbReference type="UniPathway" id="UPA00047">
    <property type="reaction ID" value="UER00055"/>
</dbReference>
<dbReference type="GO" id="GO:0009099">
    <property type="term" value="P:L-valine biosynthetic process"/>
    <property type="evidence" value="ECO:0007669"/>
    <property type="project" value="UniProtKB-UniPathway"/>
</dbReference>
<dbReference type="Pfam" id="PF02776">
    <property type="entry name" value="TPP_enzyme_N"/>
    <property type="match status" value="1"/>
</dbReference>
<evidence type="ECO:0000259" key="13">
    <source>
        <dbReference type="Pfam" id="PF00205"/>
    </source>
</evidence>
<dbReference type="RefSeq" id="WP_102871369.1">
    <property type="nucleotide sequence ID" value="NZ_CAXOGR010000001.1"/>
</dbReference>
<evidence type="ECO:0000256" key="1">
    <source>
        <dbReference type="ARBA" id="ARBA00004974"/>
    </source>
</evidence>
<dbReference type="FunFam" id="3.40.50.970:FF:000007">
    <property type="entry name" value="Acetolactate synthase"/>
    <property type="match status" value="1"/>
</dbReference>
<dbReference type="Pfam" id="PF00205">
    <property type="entry name" value="TPP_enzyme_M"/>
    <property type="match status" value="1"/>
</dbReference>
<comment type="pathway">
    <text evidence="2 12">Amino-acid biosynthesis; L-valine biosynthesis; L-valine from pyruvate: step 1/4.</text>
</comment>